<reference evidence="4" key="1">
    <citation type="journal article" date="2017" name="Cell">
        <title>Insights into land plant evolution garnered from the Marchantia polymorpha genome.</title>
        <authorList>
            <person name="Bowman J.L."/>
            <person name="Kohchi T."/>
            <person name="Yamato K.T."/>
            <person name="Jenkins J."/>
            <person name="Shu S."/>
            <person name="Ishizaki K."/>
            <person name="Yamaoka S."/>
            <person name="Nishihama R."/>
            <person name="Nakamura Y."/>
            <person name="Berger F."/>
            <person name="Adam C."/>
            <person name="Aki S.S."/>
            <person name="Althoff F."/>
            <person name="Araki T."/>
            <person name="Arteaga-Vazquez M.A."/>
            <person name="Balasubrmanian S."/>
            <person name="Barry K."/>
            <person name="Bauer D."/>
            <person name="Boehm C.R."/>
            <person name="Briginshaw L."/>
            <person name="Caballero-Perez J."/>
            <person name="Catarino B."/>
            <person name="Chen F."/>
            <person name="Chiyoda S."/>
            <person name="Chovatia M."/>
            <person name="Davies K.M."/>
            <person name="Delmans M."/>
            <person name="Demura T."/>
            <person name="Dierschke T."/>
            <person name="Dolan L."/>
            <person name="Dorantes-Acosta A.E."/>
            <person name="Eklund D.M."/>
            <person name="Florent S.N."/>
            <person name="Flores-Sandoval E."/>
            <person name="Fujiyama A."/>
            <person name="Fukuzawa H."/>
            <person name="Galik B."/>
            <person name="Grimanelli D."/>
            <person name="Grimwood J."/>
            <person name="Grossniklaus U."/>
            <person name="Hamada T."/>
            <person name="Haseloff J."/>
            <person name="Hetherington A.J."/>
            <person name="Higo A."/>
            <person name="Hirakawa Y."/>
            <person name="Hundley H.N."/>
            <person name="Ikeda Y."/>
            <person name="Inoue K."/>
            <person name="Inoue S.I."/>
            <person name="Ishida S."/>
            <person name="Jia Q."/>
            <person name="Kakita M."/>
            <person name="Kanazawa T."/>
            <person name="Kawai Y."/>
            <person name="Kawashima T."/>
            <person name="Kennedy M."/>
            <person name="Kinose K."/>
            <person name="Kinoshita T."/>
            <person name="Kohara Y."/>
            <person name="Koide E."/>
            <person name="Komatsu K."/>
            <person name="Kopischke S."/>
            <person name="Kubo M."/>
            <person name="Kyozuka J."/>
            <person name="Lagercrantz U."/>
            <person name="Lin S.S."/>
            <person name="Lindquist E."/>
            <person name="Lipzen A.M."/>
            <person name="Lu C.W."/>
            <person name="De Luna E."/>
            <person name="Martienssen R.A."/>
            <person name="Minamino N."/>
            <person name="Mizutani M."/>
            <person name="Mizutani M."/>
            <person name="Mochizuki N."/>
            <person name="Monte I."/>
            <person name="Mosher R."/>
            <person name="Nagasaki H."/>
            <person name="Nakagami H."/>
            <person name="Naramoto S."/>
            <person name="Nishitani K."/>
            <person name="Ohtani M."/>
            <person name="Okamoto T."/>
            <person name="Okumura M."/>
            <person name="Phillips J."/>
            <person name="Pollak B."/>
            <person name="Reinders A."/>
            <person name="Rovekamp M."/>
            <person name="Sano R."/>
            <person name="Sawa S."/>
            <person name="Schmid M.W."/>
            <person name="Shirakawa M."/>
            <person name="Solano R."/>
            <person name="Spunde A."/>
            <person name="Suetsugu N."/>
            <person name="Sugano S."/>
            <person name="Sugiyama A."/>
            <person name="Sun R."/>
            <person name="Suzuki Y."/>
            <person name="Takenaka M."/>
            <person name="Takezawa D."/>
            <person name="Tomogane H."/>
            <person name="Tsuzuki M."/>
            <person name="Ueda T."/>
            <person name="Umeda M."/>
            <person name="Ward J.M."/>
            <person name="Watanabe Y."/>
            <person name="Yazaki K."/>
            <person name="Yokoyama R."/>
            <person name="Yoshitake Y."/>
            <person name="Yotsui I."/>
            <person name="Zachgo S."/>
            <person name="Schmutz J."/>
        </authorList>
    </citation>
    <scope>NUCLEOTIDE SEQUENCE [LARGE SCALE GENOMIC DNA]</scope>
    <source>
        <strain evidence="4">Tak-1</strain>
    </source>
</reference>
<evidence type="ECO:0000256" key="1">
    <source>
        <dbReference type="SAM" id="MobiDB-lite"/>
    </source>
</evidence>
<feature type="transmembrane region" description="Helical" evidence="2">
    <location>
        <begin position="180"/>
        <end position="201"/>
    </location>
</feature>
<feature type="region of interest" description="Disordered" evidence="1">
    <location>
        <begin position="152"/>
        <end position="173"/>
    </location>
</feature>
<feature type="compositionally biased region" description="Pro residues" evidence="1">
    <location>
        <begin position="41"/>
        <end position="65"/>
    </location>
</feature>
<keyword evidence="2" id="KW-0472">Membrane</keyword>
<keyword evidence="2" id="KW-1133">Transmembrane helix</keyword>
<keyword evidence="4" id="KW-1185">Reference proteome</keyword>
<dbReference type="AlphaFoldDB" id="A0A2R6WK57"/>
<sequence length="235" mass="25484">MPMVQSSQKGEDEAAPHAQIVDGLLQSTILFLNHLPTRSAPTPPSPPPPPPAAAAAPTPAPALPPAPLRLQPRLVRFLLPVTAALGGADLNLHVQAPPHLLTHRMQPASSLEPELQSIADMFTATTFHSQSCHICQFCPGSVPNSVRLQRNRRLRRPNPTRPALDDASTQTSSDIGSHELQSFIVISIIIVLVVLVLLLLLRFAKFYRSSCTCELARTEKDFAQVECLDPNGMAR</sequence>
<keyword evidence="2" id="KW-0812">Transmembrane</keyword>
<feature type="region of interest" description="Disordered" evidence="1">
    <location>
        <begin position="35"/>
        <end position="65"/>
    </location>
</feature>
<accession>A0A2R6WK57</accession>
<organism evidence="3 4">
    <name type="scientific">Marchantia polymorpha</name>
    <name type="common">Common liverwort</name>
    <name type="synonym">Marchantia aquatica</name>
    <dbReference type="NCBI Taxonomy" id="3197"/>
    <lineage>
        <taxon>Eukaryota</taxon>
        <taxon>Viridiplantae</taxon>
        <taxon>Streptophyta</taxon>
        <taxon>Embryophyta</taxon>
        <taxon>Marchantiophyta</taxon>
        <taxon>Marchantiopsida</taxon>
        <taxon>Marchantiidae</taxon>
        <taxon>Marchantiales</taxon>
        <taxon>Marchantiaceae</taxon>
        <taxon>Marchantia</taxon>
    </lineage>
</organism>
<evidence type="ECO:0000313" key="3">
    <source>
        <dbReference type="EMBL" id="PTQ34238.1"/>
    </source>
</evidence>
<evidence type="ECO:0000313" key="4">
    <source>
        <dbReference type="Proteomes" id="UP000244005"/>
    </source>
</evidence>
<protein>
    <submittedName>
        <fullName evidence="3">Uncharacterized protein</fullName>
    </submittedName>
</protein>
<name>A0A2R6WK57_MARPO</name>
<gene>
    <name evidence="3" type="ORF">MARPO_0082s0069</name>
</gene>
<dbReference type="EMBL" id="KZ772754">
    <property type="protein sequence ID" value="PTQ34238.1"/>
    <property type="molecule type" value="Genomic_DNA"/>
</dbReference>
<proteinExistence type="predicted"/>
<evidence type="ECO:0000256" key="2">
    <source>
        <dbReference type="SAM" id="Phobius"/>
    </source>
</evidence>
<dbReference type="Proteomes" id="UP000244005">
    <property type="component" value="Unassembled WGS sequence"/>
</dbReference>